<reference evidence="1" key="1">
    <citation type="submission" date="2019-05" db="EMBL/GenBank/DDBJ databases">
        <title>Annotation for the trematode Paragonimus heterotremus.</title>
        <authorList>
            <person name="Choi Y.-J."/>
        </authorList>
    </citation>
    <scope>NUCLEOTIDE SEQUENCE</scope>
    <source>
        <strain evidence="1">LC</strain>
    </source>
</reference>
<dbReference type="EMBL" id="LUCH01007188">
    <property type="protein sequence ID" value="KAF5396867.1"/>
    <property type="molecule type" value="Genomic_DNA"/>
</dbReference>
<sequence length="176" mass="20645">MHVRSQCFIVLEFKIEVSEDILSGVENQWNIFVGHWGEHYGHTYDLCWRVSVCYRISVEIMMNTNTDVEAPTDEFEGCDEELFFKLQNDFKTDWAPKLNTLHAERPIVVQLNLHEFGSGPHLTKDNVSFDVYYHGTKIQNNCSVLEEIMYNVNRNRRKYIHIGRSIHIHAITSNLI</sequence>
<gene>
    <name evidence="1" type="ORF">PHET_09722</name>
</gene>
<comment type="caution">
    <text evidence="1">The sequence shown here is derived from an EMBL/GenBank/DDBJ whole genome shotgun (WGS) entry which is preliminary data.</text>
</comment>
<dbReference type="OrthoDB" id="6271862at2759"/>
<accession>A0A8J4TAB8</accession>
<evidence type="ECO:0000313" key="1">
    <source>
        <dbReference type="EMBL" id="KAF5396867.1"/>
    </source>
</evidence>
<evidence type="ECO:0000313" key="2">
    <source>
        <dbReference type="Proteomes" id="UP000748531"/>
    </source>
</evidence>
<dbReference type="AlphaFoldDB" id="A0A8J4TAB8"/>
<keyword evidence="2" id="KW-1185">Reference proteome</keyword>
<proteinExistence type="predicted"/>
<protein>
    <submittedName>
        <fullName evidence="1">Uncharacterized protein</fullName>
    </submittedName>
</protein>
<dbReference type="Proteomes" id="UP000748531">
    <property type="component" value="Unassembled WGS sequence"/>
</dbReference>
<organism evidence="1 2">
    <name type="scientific">Paragonimus heterotremus</name>
    <dbReference type="NCBI Taxonomy" id="100268"/>
    <lineage>
        <taxon>Eukaryota</taxon>
        <taxon>Metazoa</taxon>
        <taxon>Spiralia</taxon>
        <taxon>Lophotrochozoa</taxon>
        <taxon>Platyhelminthes</taxon>
        <taxon>Trematoda</taxon>
        <taxon>Digenea</taxon>
        <taxon>Plagiorchiida</taxon>
        <taxon>Troglotremata</taxon>
        <taxon>Troglotrematidae</taxon>
        <taxon>Paragonimus</taxon>
    </lineage>
</organism>
<name>A0A8J4TAB8_9TREM</name>